<dbReference type="AlphaFoldDB" id="A0A0L6UJY4"/>
<organism evidence="12 13">
    <name type="scientific">Puccinia sorghi</name>
    <dbReference type="NCBI Taxonomy" id="27349"/>
    <lineage>
        <taxon>Eukaryota</taxon>
        <taxon>Fungi</taxon>
        <taxon>Dikarya</taxon>
        <taxon>Basidiomycota</taxon>
        <taxon>Pucciniomycotina</taxon>
        <taxon>Pucciniomycetes</taxon>
        <taxon>Pucciniales</taxon>
        <taxon>Pucciniaceae</taxon>
        <taxon>Puccinia</taxon>
    </lineage>
</organism>
<evidence type="ECO:0008006" key="14">
    <source>
        <dbReference type="Google" id="ProtNLM"/>
    </source>
</evidence>
<dbReference type="GO" id="GO:0004519">
    <property type="term" value="F:endonuclease activity"/>
    <property type="evidence" value="ECO:0007669"/>
    <property type="project" value="UniProtKB-KW"/>
</dbReference>
<dbReference type="OrthoDB" id="775972at2759"/>
<dbReference type="Gene3D" id="3.30.420.10">
    <property type="entry name" value="Ribonuclease H-like superfamily/Ribonuclease H"/>
    <property type="match status" value="1"/>
</dbReference>
<keyword evidence="7" id="KW-0229">DNA integration</keyword>
<keyword evidence="1" id="KW-0548">Nucleotidyltransferase</keyword>
<dbReference type="InterPro" id="IPR039537">
    <property type="entry name" value="Retrotran_Ty1/copia-like"/>
</dbReference>
<dbReference type="InterPro" id="IPR036397">
    <property type="entry name" value="RNaseH_sf"/>
</dbReference>
<evidence type="ECO:0000256" key="2">
    <source>
        <dbReference type="ARBA" id="ARBA00022722"/>
    </source>
</evidence>
<keyword evidence="13" id="KW-1185">Reference proteome</keyword>
<dbReference type="InterPro" id="IPR012337">
    <property type="entry name" value="RNaseH-like_sf"/>
</dbReference>
<evidence type="ECO:0000313" key="12">
    <source>
        <dbReference type="EMBL" id="KNZ48831.1"/>
    </source>
</evidence>
<evidence type="ECO:0000256" key="3">
    <source>
        <dbReference type="ARBA" id="ARBA00022723"/>
    </source>
</evidence>
<reference evidence="12 13" key="1">
    <citation type="submission" date="2015-08" db="EMBL/GenBank/DDBJ databases">
        <title>Next Generation Sequencing and Analysis of the Genome of Puccinia sorghi L Schw, the Causal Agent of Maize Common Rust.</title>
        <authorList>
            <person name="Rochi L."/>
            <person name="Burguener G."/>
            <person name="Darino M."/>
            <person name="Turjanski A."/>
            <person name="Kreff E."/>
            <person name="Dieguez M.J."/>
            <person name="Sacco F."/>
        </authorList>
    </citation>
    <scope>NUCLEOTIDE SEQUENCE [LARGE SCALE GENOMIC DNA]</scope>
    <source>
        <strain evidence="12 13">RO10H11247</strain>
    </source>
</reference>
<feature type="non-terminal residue" evidence="12">
    <location>
        <position position="1"/>
    </location>
</feature>
<dbReference type="PANTHER" id="PTHR42648:SF11">
    <property type="entry name" value="TRANSPOSON TY4-P GAG-POL POLYPROTEIN"/>
    <property type="match status" value="1"/>
</dbReference>
<dbReference type="GO" id="GO:0006310">
    <property type="term" value="P:DNA recombination"/>
    <property type="evidence" value="ECO:0007669"/>
    <property type="project" value="UniProtKB-KW"/>
</dbReference>
<evidence type="ECO:0000256" key="8">
    <source>
        <dbReference type="ARBA" id="ARBA00022918"/>
    </source>
</evidence>
<keyword evidence="10" id="KW-0233">DNA recombination</keyword>
<protein>
    <recommendedName>
        <fullName evidence="14">Integrase catalytic domain-containing protein</fullName>
    </recommendedName>
</protein>
<keyword evidence="9" id="KW-0808">Transferase</keyword>
<keyword evidence="8" id="KW-0695">RNA-directed DNA polymerase</keyword>
<dbReference type="GO" id="GO:0015074">
    <property type="term" value="P:DNA integration"/>
    <property type="evidence" value="ECO:0007669"/>
    <property type="project" value="UniProtKB-KW"/>
</dbReference>
<dbReference type="SUPFAM" id="SSF53098">
    <property type="entry name" value="Ribonuclease H-like"/>
    <property type="match status" value="1"/>
</dbReference>
<keyword evidence="2" id="KW-0540">Nuclease</keyword>
<dbReference type="GO" id="GO:0046872">
    <property type="term" value="F:metal ion binding"/>
    <property type="evidence" value="ECO:0007669"/>
    <property type="project" value="UniProtKB-KW"/>
</dbReference>
<evidence type="ECO:0000256" key="11">
    <source>
        <dbReference type="SAM" id="MobiDB-lite"/>
    </source>
</evidence>
<evidence type="ECO:0000256" key="4">
    <source>
        <dbReference type="ARBA" id="ARBA00022759"/>
    </source>
</evidence>
<evidence type="ECO:0000313" key="13">
    <source>
        <dbReference type="Proteomes" id="UP000037035"/>
    </source>
</evidence>
<dbReference type="Proteomes" id="UP000037035">
    <property type="component" value="Unassembled WGS sequence"/>
</dbReference>
<evidence type="ECO:0000256" key="9">
    <source>
        <dbReference type="ARBA" id="ARBA00022932"/>
    </source>
</evidence>
<dbReference type="GO" id="GO:0016787">
    <property type="term" value="F:hydrolase activity"/>
    <property type="evidence" value="ECO:0007669"/>
    <property type="project" value="UniProtKB-KW"/>
</dbReference>
<keyword evidence="9" id="KW-0239">DNA-directed DNA polymerase</keyword>
<evidence type="ECO:0000256" key="1">
    <source>
        <dbReference type="ARBA" id="ARBA00022695"/>
    </source>
</evidence>
<evidence type="ECO:0000256" key="6">
    <source>
        <dbReference type="ARBA" id="ARBA00022842"/>
    </source>
</evidence>
<keyword evidence="3" id="KW-0479">Metal-binding</keyword>
<evidence type="ECO:0000256" key="7">
    <source>
        <dbReference type="ARBA" id="ARBA00022908"/>
    </source>
</evidence>
<comment type="caution">
    <text evidence="12">The sequence shown here is derived from an EMBL/GenBank/DDBJ whole genome shotgun (WGS) entry which is preliminary data.</text>
</comment>
<dbReference type="GO" id="GO:0003964">
    <property type="term" value="F:RNA-directed DNA polymerase activity"/>
    <property type="evidence" value="ECO:0007669"/>
    <property type="project" value="UniProtKB-KW"/>
</dbReference>
<dbReference type="GO" id="GO:0003676">
    <property type="term" value="F:nucleic acid binding"/>
    <property type="evidence" value="ECO:0007669"/>
    <property type="project" value="InterPro"/>
</dbReference>
<feature type="compositionally biased region" description="Basic and acidic residues" evidence="11">
    <location>
        <begin position="164"/>
        <end position="184"/>
    </location>
</feature>
<name>A0A0L6UJY4_9BASI</name>
<evidence type="ECO:0000256" key="5">
    <source>
        <dbReference type="ARBA" id="ARBA00022801"/>
    </source>
</evidence>
<keyword evidence="6" id="KW-0460">Magnesium</keyword>
<feature type="region of interest" description="Disordered" evidence="11">
    <location>
        <begin position="164"/>
        <end position="242"/>
    </location>
</feature>
<sequence length="242" mass="26966">CAVSKITRASYKHRSSRASKPFEELHLDLIGPISTVSYQGHRYILTIVDANTRFCSAIPIKAKSDVFSILTFAVDSEAKRFGNYPSIPTHRSNKSPYELFTGQAIPVDFFRPIGNPVAVYPYQKKSKLDPWGDTGKLIGFDAELKSYKVLMDDGRLINSKNAEKTSLRQEQENPKKREEPLIKEEDAENNIPDNDVSGDTQFEEAESADSDLNVAEILVPTASNPALQGRLHSSKWSSPCMA</sequence>
<dbReference type="GO" id="GO:0003887">
    <property type="term" value="F:DNA-directed DNA polymerase activity"/>
    <property type="evidence" value="ECO:0007669"/>
    <property type="project" value="UniProtKB-KW"/>
</dbReference>
<keyword evidence="5" id="KW-0378">Hydrolase</keyword>
<proteinExistence type="predicted"/>
<keyword evidence="4" id="KW-0255">Endonuclease</keyword>
<dbReference type="VEuPathDB" id="FungiDB:VP01_5389g1"/>
<evidence type="ECO:0000256" key="10">
    <source>
        <dbReference type="ARBA" id="ARBA00023172"/>
    </source>
</evidence>
<dbReference type="EMBL" id="LAVV01010596">
    <property type="protein sequence ID" value="KNZ48831.1"/>
    <property type="molecule type" value="Genomic_DNA"/>
</dbReference>
<gene>
    <name evidence="12" type="ORF">VP01_5389g1</name>
</gene>
<accession>A0A0L6UJY4</accession>
<dbReference type="PANTHER" id="PTHR42648">
    <property type="entry name" value="TRANSPOSASE, PUTATIVE-RELATED"/>
    <property type="match status" value="1"/>
</dbReference>